<dbReference type="AlphaFoldDB" id="X6NGF6"/>
<dbReference type="InterPro" id="IPR017850">
    <property type="entry name" value="Alkaline_phosphatase_core_sf"/>
</dbReference>
<accession>X6NGF6</accession>
<proteinExistence type="inferred from homology"/>
<dbReference type="Pfam" id="PF00884">
    <property type="entry name" value="Sulfatase"/>
    <property type="match status" value="1"/>
</dbReference>
<dbReference type="InterPro" id="IPR050738">
    <property type="entry name" value="Sulfatase"/>
</dbReference>
<dbReference type="PANTHER" id="PTHR42693:SF11">
    <property type="entry name" value="ARYLSULFATASE A"/>
    <property type="match status" value="1"/>
</dbReference>
<comment type="similarity">
    <text evidence="1">Belongs to the sulfatase family.</text>
</comment>
<evidence type="ECO:0000313" key="4">
    <source>
        <dbReference type="Proteomes" id="UP000023152"/>
    </source>
</evidence>
<organism evidence="3 4">
    <name type="scientific">Reticulomyxa filosa</name>
    <dbReference type="NCBI Taxonomy" id="46433"/>
    <lineage>
        <taxon>Eukaryota</taxon>
        <taxon>Sar</taxon>
        <taxon>Rhizaria</taxon>
        <taxon>Retaria</taxon>
        <taxon>Foraminifera</taxon>
        <taxon>Monothalamids</taxon>
        <taxon>Reticulomyxidae</taxon>
        <taxon>Reticulomyxa</taxon>
    </lineage>
</organism>
<feature type="domain" description="Sulfatase N-terminal" evidence="2">
    <location>
        <begin position="1"/>
        <end position="89"/>
    </location>
</feature>
<dbReference type="OrthoDB" id="103349at2759"/>
<dbReference type="Gene3D" id="3.40.720.10">
    <property type="entry name" value="Alkaline Phosphatase, subunit A"/>
    <property type="match status" value="1"/>
</dbReference>
<evidence type="ECO:0000313" key="3">
    <source>
        <dbReference type="EMBL" id="ETO25081.1"/>
    </source>
</evidence>
<protein>
    <recommendedName>
        <fullName evidence="2">Sulfatase N-terminal domain-containing protein</fullName>
    </recommendedName>
</protein>
<comment type="caution">
    <text evidence="3">The sequence shown here is derived from an EMBL/GenBank/DDBJ whole genome shotgun (WGS) entry which is preliminary data.</text>
</comment>
<name>X6NGF6_RETFI</name>
<dbReference type="GO" id="GO:0004065">
    <property type="term" value="F:arylsulfatase activity"/>
    <property type="evidence" value="ECO:0007669"/>
    <property type="project" value="TreeGrafter"/>
</dbReference>
<evidence type="ECO:0000259" key="2">
    <source>
        <dbReference type="Pfam" id="PF00884"/>
    </source>
</evidence>
<dbReference type="Proteomes" id="UP000023152">
    <property type="component" value="Unassembled WGS sequence"/>
</dbReference>
<sequence length="238" mass="26897">MIGQLLKYLQDNGMGENTLVIFISDNGGALSVEGAGNNGHLKCGKGTTWEGGPRVPAILWWPNRVPAGRVTRQLGSTLDVLPTIADLLQLSLPTDRVYDGVSQVGWFFNNPWLLFVKINGRYPFFYTDFFFKKKEFEVLHWSVKGGVCSTNYADPDCRSNNSAVLLQSPYLYNLYHDPSEHVKLNISLPFYANIVARLNETFKSILTPGLWSPSQIQNTNTTYEPCCAWGYYFILFYL</sequence>
<gene>
    <name evidence="3" type="ORF">RFI_12061</name>
</gene>
<dbReference type="EMBL" id="ASPP01008753">
    <property type="protein sequence ID" value="ETO25081.1"/>
    <property type="molecule type" value="Genomic_DNA"/>
</dbReference>
<dbReference type="PANTHER" id="PTHR42693">
    <property type="entry name" value="ARYLSULFATASE FAMILY MEMBER"/>
    <property type="match status" value="1"/>
</dbReference>
<dbReference type="Gene3D" id="3.30.1120.10">
    <property type="match status" value="1"/>
</dbReference>
<reference evidence="3 4" key="1">
    <citation type="journal article" date="2013" name="Curr. Biol.">
        <title>The Genome of the Foraminiferan Reticulomyxa filosa.</title>
        <authorList>
            <person name="Glockner G."/>
            <person name="Hulsmann N."/>
            <person name="Schleicher M."/>
            <person name="Noegel A.A."/>
            <person name="Eichinger L."/>
            <person name="Gallinger C."/>
            <person name="Pawlowski J."/>
            <person name="Sierra R."/>
            <person name="Euteneuer U."/>
            <person name="Pillet L."/>
            <person name="Moustafa A."/>
            <person name="Platzer M."/>
            <person name="Groth M."/>
            <person name="Szafranski K."/>
            <person name="Schliwa M."/>
        </authorList>
    </citation>
    <scope>NUCLEOTIDE SEQUENCE [LARGE SCALE GENOMIC DNA]</scope>
</reference>
<keyword evidence="4" id="KW-1185">Reference proteome</keyword>
<dbReference type="InterPro" id="IPR000917">
    <property type="entry name" value="Sulfatase_N"/>
</dbReference>
<dbReference type="SUPFAM" id="SSF53649">
    <property type="entry name" value="Alkaline phosphatase-like"/>
    <property type="match status" value="1"/>
</dbReference>
<evidence type="ECO:0000256" key="1">
    <source>
        <dbReference type="ARBA" id="ARBA00008779"/>
    </source>
</evidence>